<comment type="subcellular location">
    <subcellularLocation>
        <location evidence="1 6">Membrane</location>
        <topology evidence="1 6">Multi-pass membrane protein</topology>
    </subcellularLocation>
</comment>
<feature type="transmembrane region" description="Helical" evidence="6">
    <location>
        <begin position="209"/>
        <end position="233"/>
    </location>
</feature>
<accession>A0A0A8JXL2</accession>
<gene>
    <name evidence="7" type="ORF">GL4_0047</name>
</gene>
<comment type="similarity">
    <text evidence="6">Belongs to the inorganic phosphate transporter (PiT) (TC 2.A.20) family.</text>
</comment>
<dbReference type="STRING" id="1384459.GL4_0047"/>
<reference evidence="7 8" key="1">
    <citation type="submission" date="2014-09" db="EMBL/GenBank/DDBJ databases">
        <title>Genome sequencing of Methyloceanibacter caenitepidi Gela4.</title>
        <authorList>
            <person name="Takeuchi M."/>
            <person name="Susumu S."/>
            <person name="Kamagata Y."/>
            <person name="Oshima K."/>
            <person name="Hattori M."/>
            <person name="Iwasaki W."/>
        </authorList>
    </citation>
    <scope>NUCLEOTIDE SEQUENCE [LARGE SCALE GENOMIC DNA]</scope>
    <source>
        <strain evidence="7 8">Gela4</strain>
    </source>
</reference>
<feature type="transmembrane region" description="Helical" evidence="6">
    <location>
        <begin position="148"/>
        <end position="172"/>
    </location>
</feature>
<feature type="transmembrane region" description="Helical" evidence="6">
    <location>
        <begin position="317"/>
        <end position="338"/>
    </location>
</feature>
<dbReference type="Proteomes" id="UP000031643">
    <property type="component" value="Chromosome"/>
</dbReference>
<evidence type="ECO:0000256" key="1">
    <source>
        <dbReference type="ARBA" id="ARBA00004141"/>
    </source>
</evidence>
<feature type="transmembrane region" description="Helical" evidence="6">
    <location>
        <begin position="479"/>
        <end position="504"/>
    </location>
</feature>
<keyword evidence="4 6" id="KW-1133">Transmembrane helix</keyword>
<keyword evidence="2 6" id="KW-0813">Transport</keyword>
<dbReference type="EMBL" id="AP014648">
    <property type="protein sequence ID" value="BAQ15518.1"/>
    <property type="molecule type" value="Genomic_DNA"/>
</dbReference>
<evidence type="ECO:0000313" key="8">
    <source>
        <dbReference type="Proteomes" id="UP000031643"/>
    </source>
</evidence>
<evidence type="ECO:0000256" key="2">
    <source>
        <dbReference type="ARBA" id="ARBA00022448"/>
    </source>
</evidence>
<name>A0A0A8JXL2_9HYPH</name>
<feature type="transmembrane region" description="Helical" evidence="6">
    <location>
        <begin position="179"/>
        <end position="197"/>
    </location>
</feature>
<proteinExistence type="inferred from homology"/>
<feature type="transmembrane region" description="Helical" evidence="6">
    <location>
        <begin position="397"/>
        <end position="415"/>
    </location>
</feature>
<dbReference type="KEGG" id="mcg:GL4_0047"/>
<evidence type="ECO:0000256" key="6">
    <source>
        <dbReference type="RuleBase" id="RU363058"/>
    </source>
</evidence>
<keyword evidence="3 6" id="KW-0812">Transmembrane</keyword>
<dbReference type="PANTHER" id="PTHR11101:SF80">
    <property type="entry name" value="PHOSPHATE TRANSPORTER"/>
    <property type="match status" value="1"/>
</dbReference>
<protein>
    <recommendedName>
        <fullName evidence="6">Phosphate transporter</fullName>
    </recommendedName>
</protein>
<keyword evidence="5 6" id="KW-0472">Membrane</keyword>
<sequence>MVRSRVGATSFRRRPLEPGTPLDKDLRKIERLEEATRAASRNYTALAATFAFLLAAALLADSHSVAGQTGLVLALAAVIGGYLALTIGANDVANNVGPAVGARALTMTGALALAAVFECAGALIAGDNVVETISEGLIDPTLLPNTDVFVWAMMSAMLAAALWVHLATYVGAPISTTHAIVGGVLGAGLIGLGASAVDWRVVAEVFVAWMLSPLAGALIAACLVAFIEINMIYKPDKIAAVRRWVPVLVALMAAVFFAFISLNVFGEIWGLGHHVVLLVSVPVFGIVYLLAGPWVYAQSEGMENRNQNVRQMFRPPLIFAACLLSFAHGSNDVANAVAPLAAVLENVGQPQLLGVAGVPLWVMLIGAVGISLGLFLFGPRIVRVVGEQITRMNPMRAFCVALAAALTVLVASELGMPVSTTQTVVGAVFGIGFFREYAARYSRRRRYYILTRKGRRAASAVPATPDEMRRRKLVRRSHVIGIVATWAVTVPCAAGIAALIYTAIDWIR</sequence>
<feature type="transmembrane region" description="Helical" evidence="6">
    <location>
        <begin position="271"/>
        <end position="296"/>
    </location>
</feature>
<evidence type="ECO:0000256" key="3">
    <source>
        <dbReference type="ARBA" id="ARBA00022692"/>
    </source>
</evidence>
<dbReference type="InterPro" id="IPR001204">
    <property type="entry name" value="Phos_transporter"/>
</dbReference>
<dbReference type="Pfam" id="PF01384">
    <property type="entry name" value="PHO4"/>
    <property type="match status" value="1"/>
</dbReference>
<dbReference type="PANTHER" id="PTHR11101">
    <property type="entry name" value="PHOSPHATE TRANSPORTER"/>
    <property type="match status" value="1"/>
</dbReference>
<feature type="transmembrane region" description="Helical" evidence="6">
    <location>
        <begin position="245"/>
        <end position="265"/>
    </location>
</feature>
<dbReference type="AlphaFoldDB" id="A0A0A8JXL2"/>
<organism evidence="7 8">
    <name type="scientific">Methyloceanibacter caenitepidi</name>
    <dbReference type="NCBI Taxonomy" id="1384459"/>
    <lineage>
        <taxon>Bacteria</taxon>
        <taxon>Pseudomonadati</taxon>
        <taxon>Pseudomonadota</taxon>
        <taxon>Alphaproteobacteria</taxon>
        <taxon>Hyphomicrobiales</taxon>
        <taxon>Hyphomicrobiaceae</taxon>
        <taxon>Methyloceanibacter</taxon>
    </lineage>
</organism>
<dbReference type="GO" id="GO:0005315">
    <property type="term" value="F:phosphate transmembrane transporter activity"/>
    <property type="evidence" value="ECO:0007669"/>
    <property type="project" value="InterPro"/>
</dbReference>
<keyword evidence="6" id="KW-0592">Phosphate transport</keyword>
<feature type="transmembrane region" description="Helical" evidence="6">
    <location>
        <begin position="104"/>
        <end position="125"/>
    </location>
</feature>
<evidence type="ECO:0000313" key="7">
    <source>
        <dbReference type="EMBL" id="BAQ15518.1"/>
    </source>
</evidence>
<feature type="transmembrane region" description="Helical" evidence="6">
    <location>
        <begin position="421"/>
        <end position="438"/>
    </location>
</feature>
<dbReference type="GO" id="GO:0016020">
    <property type="term" value="C:membrane"/>
    <property type="evidence" value="ECO:0007669"/>
    <property type="project" value="UniProtKB-SubCell"/>
</dbReference>
<evidence type="ECO:0000256" key="5">
    <source>
        <dbReference type="ARBA" id="ARBA00023136"/>
    </source>
</evidence>
<evidence type="ECO:0000256" key="4">
    <source>
        <dbReference type="ARBA" id="ARBA00022989"/>
    </source>
</evidence>
<feature type="transmembrane region" description="Helical" evidence="6">
    <location>
        <begin position="43"/>
        <end position="60"/>
    </location>
</feature>
<feature type="transmembrane region" description="Helical" evidence="6">
    <location>
        <begin position="72"/>
        <end position="92"/>
    </location>
</feature>
<dbReference type="GO" id="GO:0035435">
    <property type="term" value="P:phosphate ion transmembrane transport"/>
    <property type="evidence" value="ECO:0007669"/>
    <property type="project" value="TreeGrafter"/>
</dbReference>
<dbReference type="HOGENOM" id="CLU_015355_3_3_5"/>
<feature type="transmembrane region" description="Helical" evidence="6">
    <location>
        <begin position="358"/>
        <end position="377"/>
    </location>
</feature>
<keyword evidence="8" id="KW-1185">Reference proteome</keyword>